<keyword evidence="2" id="KW-1133">Transmembrane helix</keyword>
<feature type="region of interest" description="Disordered" evidence="1">
    <location>
        <begin position="1"/>
        <end position="21"/>
    </location>
</feature>
<organism evidence="3 4">
    <name type="scientific">Microlunatus capsulatus</name>
    <dbReference type="NCBI Taxonomy" id="99117"/>
    <lineage>
        <taxon>Bacteria</taxon>
        <taxon>Bacillati</taxon>
        <taxon>Actinomycetota</taxon>
        <taxon>Actinomycetes</taxon>
        <taxon>Propionibacteriales</taxon>
        <taxon>Propionibacteriaceae</taxon>
        <taxon>Microlunatus</taxon>
    </lineage>
</organism>
<sequence length="236" mass="23635">MSDAPARPPGGRLRGASPSGGRLRGRALLPGLVGGALALVTGAQPWWRASAEGVDVAFSGTETTAGLASALGVVALAGWLLVLVLRTRGRQVVGVLLALTGAGVVVAGSLGLRPSDAAVRTSVRQVSLVESYGLVATGWSWGYAAAGVLVLAGGLLVAVTAPRWPQRADRFTRTAAVAAATAAEDDPAAVWRAQDAGLDPTTAPRPAAGPAPDVRSGRPGDTMGGAERPLPPPPPE</sequence>
<feature type="compositionally biased region" description="Low complexity" evidence="1">
    <location>
        <begin position="9"/>
        <end position="21"/>
    </location>
</feature>
<feature type="compositionally biased region" description="Low complexity" evidence="1">
    <location>
        <begin position="200"/>
        <end position="212"/>
    </location>
</feature>
<evidence type="ECO:0000313" key="4">
    <source>
        <dbReference type="Proteomes" id="UP000758168"/>
    </source>
</evidence>
<proteinExistence type="predicted"/>
<gene>
    <name evidence="3" type="ORF">JOF54_000482</name>
</gene>
<dbReference type="Pfam" id="PF09534">
    <property type="entry name" value="Trp_oprn_chp"/>
    <property type="match status" value="1"/>
</dbReference>
<feature type="region of interest" description="Disordered" evidence="1">
    <location>
        <begin position="188"/>
        <end position="236"/>
    </location>
</feature>
<feature type="transmembrane region" description="Helical" evidence="2">
    <location>
        <begin position="92"/>
        <end position="112"/>
    </location>
</feature>
<dbReference type="InterPro" id="IPR019051">
    <property type="entry name" value="Trp_biosyn_TM_oprn/chp"/>
</dbReference>
<keyword evidence="2" id="KW-0812">Transmembrane</keyword>
<evidence type="ECO:0000256" key="2">
    <source>
        <dbReference type="SAM" id="Phobius"/>
    </source>
</evidence>
<feature type="transmembrane region" description="Helical" evidence="2">
    <location>
        <begin position="141"/>
        <end position="161"/>
    </location>
</feature>
<evidence type="ECO:0000313" key="3">
    <source>
        <dbReference type="EMBL" id="MBP2415560.1"/>
    </source>
</evidence>
<dbReference type="EMBL" id="JAGIOB010000001">
    <property type="protein sequence ID" value="MBP2415560.1"/>
    <property type="molecule type" value="Genomic_DNA"/>
</dbReference>
<name>A0ABS4Z440_9ACTN</name>
<accession>A0ABS4Z440</accession>
<reference evidence="3 4" key="1">
    <citation type="submission" date="2021-03" db="EMBL/GenBank/DDBJ databases">
        <title>Sequencing the genomes of 1000 actinobacteria strains.</title>
        <authorList>
            <person name="Klenk H.-P."/>
        </authorList>
    </citation>
    <scope>NUCLEOTIDE SEQUENCE [LARGE SCALE GENOMIC DNA]</scope>
    <source>
        <strain evidence="3 4">DSM 12936</strain>
    </source>
</reference>
<protein>
    <submittedName>
        <fullName evidence="3">Membrane protein (TIGR02234 family)</fullName>
    </submittedName>
</protein>
<keyword evidence="2" id="KW-0472">Membrane</keyword>
<evidence type="ECO:0000256" key="1">
    <source>
        <dbReference type="SAM" id="MobiDB-lite"/>
    </source>
</evidence>
<dbReference type="RefSeq" id="WP_210052657.1">
    <property type="nucleotide sequence ID" value="NZ_JAGIOB010000001.1"/>
</dbReference>
<dbReference type="Proteomes" id="UP000758168">
    <property type="component" value="Unassembled WGS sequence"/>
</dbReference>
<keyword evidence="4" id="KW-1185">Reference proteome</keyword>
<feature type="transmembrane region" description="Helical" evidence="2">
    <location>
        <begin position="67"/>
        <end position="85"/>
    </location>
</feature>
<comment type="caution">
    <text evidence="3">The sequence shown here is derived from an EMBL/GenBank/DDBJ whole genome shotgun (WGS) entry which is preliminary data.</text>
</comment>